<feature type="coiled-coil region" evidence="11">
    <location>
        <begin position="56"/>
        <end position="90"/>
    </location>
</feature>
<evidence type="ECO:0000256" key="10">
    <source>
        <dbReference type="ARBA" id="ARBA00023136"/>
    </source>
</evidence>
<feature type="compositionally biased region" description="Polar residues" evidence="12">
    <location>
        <begin position="954"/>
        <end position="983"/>
    </location>
</feature>
<dbReference type="AlphaFoldDB" id="A0AAD5U396"/>
<evidence type="ECO:0000313" key="14">
    <source>
        <dbReference type="Proteomes" id="UP001211065"/>
    </source>
</evidence>
<keyword evidence="10" id="KW-0472">Membrane</keyword>
<evidence type="ECO:0000256" key="11">
    <source>
        <dbReference type="SAM" id="Coils"/>
    </source>
</evidence>
<comment type="caution">
    <text evidence="13">The sequence shown here is derived from an EMBL/GenBank/DDBJ whole genome shotgun (WGS) entry which is preliminary data.</text>
</comment>
<dbReference type="PANTHER" id="PTHR14083:SF0">
    <property type="entry name" value="YIP1D-INTERACTING FACTOR 1, ISOFORM C"/>
    <property type="match status" value="1"/>
</dbReference>
<feature type="region of interest" description="Disordered" evidence="12">
    <location>
        <begin position="206"/>
        <end position="232"/>
    </location>
</feature>
<comment type="similarity">
    <text evidence="3">Belongs to the YIF1 family.</text>
</comment>
<dbReference type="GO" id="GO:0005793">
    <property type="term" value="C:endoplasmic reticulum-Golgi intermediate compartment"/>
    <property type="evidence" value="ECO:0007669"/>
    <property type="project" value="TreeGrafter"/>
</dbReference>
<reference evidence="13" key="1">
    <citation type="submission" date="2020-05" db="EMBL/GenBank/DDBJ databases">
        <title>Phylogenomic resolution of chytrid fungi.</title>
        <authorList>
            <person name="Stajich J.E."/>
            <person name="Amses K."/>
            <person name="Simmons R."/>
            <person name="Seto K."/>
            <person name="Myers J."/>
            <person name="Bonds A."/>
            <person name="Quandt C.A."/>
            <person name="Barry K."/>
            <person name="Liu P."/>
            <person name="Grigoriev I."/>
            <person name="Longcore J.E."/>
            <person name="James T.Y."/>
        </authorList>
    </citation>
    <scope>NUCLEOTIDE SEQUENCE</scope>
    <source>
        <strain evidence="13">JEL0476</strain>
    </source>
</reference>
<keyword evidence="5" id="KW-0812">Transmembrane</keyword>
<evidence type="ECO:0000313" key="13">
    <source>
        <dbReference type="EMBL" id="KAJ3220308.1"/>
    </source>
</evidence>
<keyword evidence="4" id="KW-0813">Transport</keyword>
<keyword evidence="11" id="KW-0175">Coiled coil</keyword>
<keyword evidence="14" id="KW-1185">Reference proteome</keyword>
<keyword evidence="9" id="KW-0333">Golgi apparatus</keyword>
<evidence type="ECO:0000256" key="8">
    <source>
        <dbReference type="ARBA" id="ARBA00022989"/>
    </source>
</evidence>
<keyword evidence="8" id="KW-1133">Transmembrane helix</keyword>
<dbReference type="Pfam" id="PF03878">
    <property type="entry name" value="YIF1"/>
    <property type="match status" value="1"/>
</dbReference>
<feature type="region of interest" description="Disordered" evidence="12">
    <location>
        <begin position="908"/>
        <end position="988"/>
    </location>
</feature>
<evidence type="ECO:0000256" key="5">
    <source>
        <dbReference type="ARBA" id="ARBA00022692"/>
    </source>
</evidence>
<evidence type="ECO:0000256" key="3">
    <source>
        <dbReference type="ARBA" id="ARBA00009727"/>
    </source>
</evidence>
<evidence type="ECO:0000256" key="6">
    <source>
        <dbReference type="ARBA" id="ARBA00022824"/>
    </source>
</evidence>
<protein>
    <submittedName>
        <fullName evidence="13">Uncharacterized protein</fullName>
    </submittedName>
</protein>
<gene>
    <name evidence="13" type="ORF">HK099_004392</name>
</gene>
<evidence type="ECO:0000256" key="9">
    <source>
        <dbReference type="ARBA" id="ARBA00023034"/>
    </source>
</evidence>
<evidence type="ECO:0000256" key="4">
    <source>
        <dbReference type="ARBA" id="ARBA00022448"/>
    </source>
</evidence>
<dbReference type="Proteomes" id="UP001211065">
    <property type="component" value="Unassembled WGS sequence"/>
</dbReference>
<sequence>MEVCNPTLDINDAKVTRNSVNATEKKLYKLSTTISYLTKKPKKLTEVEKLDKKLTEERATIIFELLEEKRREYKNELREQIIEHSLLSKEKLAKLKKKREIYLNKKLIVDNETHEKIILALRKPKVTLKELPKTGIPSDWKTSKYRLAQQEYLLARNIPLRVNEEDGDSKNYSETIIPGTTSQLKLNNPIEHFYDEDDKVTKHQKLLAESSPKKSVSPIRTQGGRKHNEQYTDNVPPPQLPNLHSLDIVIQHNPNSLLFWESVPKKKTERQKKLDCQRKMYNGLIRNKERTANYLKMSKIGTILSPLILSHDIDEVFTFKTAEEEEQEFTANSSLEEKSTEKEEIVIIEAIKPEQVFKTDEVEEEAPPSVKFANEPITIEEKVFEIVDIENERNINAPIIKETEQEKIVRLAKERDRNSFVPLGHKKTKPINVDFAHTTSLGIGKLFSLVKQKEAEDEKAEAEKMGFGNNCLIGILVQELLKEKKAKEEEAKLLIEKEEQVKKQKDVQDERIKKILNGDLTLTTENIDKEPEKEIQHVSNEVVSTFGPETSTQNENTEAQSQKEIYELKKFNFVNLIQNIKADFNSKEATNEEELEETILLFEEKKQKFLNFLTLNQSRNKLDLILNDFEKFKAEVENLNEKNIMDIMNFISEETEVIQNNNSTSIANFENISQLGSNEESSNDKPTVQHNNISDENALKKVDEVLVEDESITEKQNPIAENGKEYEQSINSNLKEFEDLIIKMEKDNSFVDIINSENHNDVFRKHKSILKKKKEKIDFSLKNMKFSQNITINNTLQHKHANIKNQNTITDIPATSFNLLTTQEESEELKNLRLSLKMNLNSLRNYKKEEMKLKFTPLTLEEVLFIEKNVLLTPKKMLNKWTVSTRIPSFNSAKDRVVKKKKENLSLLQTMNNPPNNNPQIVHYSSPQLPRSQPQQGNQYNFGNQQNQNKQQNRPISPNYSNQSQPHLRSHNPHQQFSNNQRPVSPPSVAAQYSNVQSNFNFQQQQSTRINNPLHPQENFNNAQQQVHSQHQQFINPPQSSGGFNSFENNMNNQNYSAPQHSGMGNQFLSGDQQFNAAAFLNDPTTQIGMKIGTQALASGQEIVNKNLGKYMSMTHIKYYFNVSNGYVLSKILLLVFPFRHKSWTRLVNRSEQNGEMEGYKVPREDINAPDIYIPVMSFVTYVLLVAVKLGSAKK</sequence>
<dbReference type="GO" id="GO:0015031">
    <property type="term" value="P:protein transport"/>
    <property type="evidence" value="ECO:0007669"/>
    <property type="project" value="UniProtKB-KW"/>
</dbReference>
<keyword evidence="7" id="KW-0653">Protein transport</keyword>
<dbReference type="GO" id="GO:0030134">
    <property type="term" value="C:COPII-coated ER to Golgi transport vesicle"/>
    <property type="evidence" value="ECO:0007669"/>
    <property type="project" value="TreeGrafter"/>
</dbReference>
<evidence type="ECO:0000256" key="1">
    <source>
        <dbReference type="ARBA" id="ARBA00004477"/>
    </source>
</evidence>
<accession>A0AAD5U396</accession>
<dbReference type="InterPro" id="IPR005578">
    <property type="entry name" value="Yif1_fam"/>
</dbReference>
<feature type="coiled-coil region" evidence="11">
    <location>
        <begin position="477"/>
        <end position="504"/>
    </location>
</feature>
<proteinExistence type="inferred from homology"/>
<feature type="coiled-coil region" evidence="11">
    <location>
        <begin position="577"/>
        <end position="642"/>
    </location>
</feature>
<dbReference type="PANTHER" id="PTHR14083">
    <property type="entry name" value="YIP1 INTERACTING FACTOR HOMOLOG YIF1 PROTEIN"/>
    <property type="match status" value="1"/>
</dbReference>
<evidence type="ECO:0000256" key="2">
    <source>
        <dbReference type="ARBA" id="ARBA00004653"/>
    </source>
</evidence>
<name>A0AAD5U396_9FUNG</name>
<evidence type="ECO:0000256" key="12">
    <source>
        <dbReference type="SAM" id="MobiDB-lite"/>
    </source>
</evidence>
<keyword evidence="6" id="KW-0256">Endoplasmic reticulum</keyword>
<feature type="region of interest" description="Disordered" evidence="12">
    <location>
        <begin position="1026"/>
        <end position="1053"/>
    </location>
</feature>
<dbReference type="EMBL" id="JADGJW010000308">
    <property type="protein sequence ID" value="KAJ3220308.1"/>
    <property type="molecule type" value="Genomic_DNA"/>
</dbReference>
<dbReference type="GO" id="GO:0006888">
    <property type="term" value="P:endoplasmic reticulum to Golgi vesicle-mediated transport"/>
    <property type="evidence" value="ECO:0007669"/>
    <property type="project" value="InterPro"/>
</dbReference>
<dbReference type="GO" id="GO:0005789">
    <property type="term" value="C:endoplasmic reticulum membrane"/>
    <property type="evidence" value="ECO:0007669"/>
    <property type="project" value="UniProtKB-SubCell"/>
</dbReference>
<comment type="subcellular location">
    <subcellularLocation>
        <location evidence="1">Endoplasmic reticulum membrane</location>
        <topology evidence="1">Multi-pass membrane protein</topology>
    </subcellularLocation>
    <subcellularLocation>
        <location evidence="2">Golgi apparatus membrane</location>
        <topology evidence="2">Multi-pass membrane protein</topology>
    </subcellularLocation>
</comment>
<organism evidence="13 14">
    <name type="scientific">Clydaea vesicula</name>
    <dbReference type="NCBI Taxonomy" id="447962"/>
    <lineage>
        <taxon>Eukaryota</taxon>
        <taxon>Fungi</taxon>
        <taxon>Fungi incertae sedis</taxon>
        <taxon>Chytridiomycota</taxon>
        <taxon>Chytridiomycota incertae sedis</taxon>
        <taxon>Chytridiomycetes</taxon>
        <taxon>Lobulomycetales</taxon>
        <taxon>Lobulomycetaceae</taxon>
        <taxon>Clydaea</taxon>
    </lineage>
</organism>
<dbReference type="GO" id="GO:0000139">
    <property type="term" value="C:Golgi membrane"/>
    <property type="evidence" value="ECO:0007669"/>
    <property type="project" value="UniProtKB-SubCell"/>
</dbReference>
<evidence type="ECO:0000256" key="7">
    <source>
        <dbReference type="ARBA" id="ARBA00022927"/>
    </source>
</evidence>
<feature type="compositionally biased region" description="Low complexity" evidence="12">
    <location>
        <begin position="912"/>
        <end position="953"/>
    </location>
</feature>